<dbReference type="AlphaFoldDB" id="A0A540VRX1"/>
<name>A0A540VRX1_9GAMM</name>
<gene>
    <name evidence="1" type="ORF">FKY71_08085</name>
</gene>
<organism evidence="1 2">
    <name type="scientific">Spiribacter salinus</name>
    <dbReference type="NCBI Taxonomy" id="1335746"/>
    <lineage>
        <taxon>Bacteria</taxon>
        <taxon>Pseudomonadati</taxon>
        <taxon>Pseudomonadota</taxon>
        <taxon>Gammaproteobacteria</taxon>
        <taxon>Chromatiales</taxon>
        <taxon>Ectothiorhodospiraceae</taxon>
        <taxon>Spiribacter</taxon>
    </lineage>
</organism>
<accession>A0A540VRX1</accession>
<protein>
    <submittedName>
        <fullName evidence="1">Uncharacterized protein</fullName>
    </submittedName>
</protein>
<evidence type="ECO:0000313" key="1">
    <source>
        <dbReference type="EMBL" id="TQE99527.1"/>
    </source>
</evidence>
<comment type="caution">
    <text evidence="1">The sequence shown here is derived from an EMBL/GenBank/DDBJ whole genome shotgun (WGS) entry which is preliminary data.</text>
</comment>
<evidence type="ECO:0000313" key="2">
    <source>
        <dbReference type="Proteomes" id="UP000315400"/>
    </source>
</evidence>
<dbReference type="Proteomes" id="UP000315400">
    <property type="component" value="Unassembled WGS sequence"/>
</dbReference>
<reference evidence="1 2" key="1">
    <citation type="submission" date="2019-06" db="EMBL/GenBank/DDBJ databases">
        <title>Metagenome assembled Genome of Spiribacter salinus SL48-SHIP from the microbial mat of Salt Lake 48 (Novosibirsk region, Russia).</title>
        <authorList>
            <person name="Shipova A."/>
            <person name="Rozanov A.S."/>
            <person name="Bryanskaya A.V."/>
            <person name="Peltek S.E."/>
        </authorList>
    </citation>
    <scope>NUCLEOTIDE SEQUENCE [LARGE SCALE GENOMIC DNA]</scope>
    <source>
        <strain evidence="1">SL48-SHIP-2</strain>
    </source>
</reference>
<proteinExistence type="predicted"/>
<dbReference type="EMBL" id="VIFK01000055">
    <property type="protein sequence ID" value="TQE99527.1"/>
    <property type="molecule type" value="Genomic_DNA"/>
</dbReference>
<sequence>MFLRLTANNKHGQPDRQLIAVADIGRVKKAPASCAPAEACVSLISNPDFPVWSHETVEDIDHALQHLGVEIAPHATKE</sequence>